<dbReference type="GO" id="GO:0000976">
    <property type="term" value="F:transcription cis-regulatory region binding"/>
    <property type="evidence" value="ECO:0007669"/>
    <property type="project" value="TreeGrafter"/>
</dbReference>
<protein>
    <submittedName>
        <fullName evidence="6">LysR family transcriptional regulator</fullName>
    </submittedName>
</protein>
<dbReference type="Gene3D" id="1.10.10.10">
    <property type="entry name" value="Winged helix-like DNA-binding domain superfamily/Winged helix DNA-binding domain"/>
    <property type="match status" value="1"/>
</dbReference>
<keyword evidence="3" id="KW-0238">DNA-binding</keyword>
<proteinExistence type="inferred from homology"/>
<dbReference type="OrthoDB" id="7776850at2"/>
<dbReference type="InterPro" id="IPR036388">
    <property type="entry name" value="WH-like_DNA-bd_sf"/>
</dbReference>
<dbReference type="EMBL" id="SMZO01000028">
    <property type="protein sequence ID" value="TDL86840.1"/>
    <property type="molecule type" value="Genomic_DNA"/>
</dbReference>
<feature type="domain" description="HTH lysR-type" evidence="5">
    <location>
        <begin position="10"/>
        <end position="67"/>
    </location>
</feature>
<dbReference type="InterPro" id="IPR036390">
    <property type="entry name" value="WH_DNA-bd_sf"/>
</dbReference>
<dbReference type="CDD" id="cd05466">
    <property type="entry name" value="PBP2_LTTR_substrate"/>
    <property type="match status" value="1"/>
</dbReference>
<dbReference type="SUPFAM" id="SSF46785">
    <property type="entry name" value="Winged helix' DNA-binding domain"/>
    <property type="match status" value="1"/>
</dbReference>
<dbReference type="PROSITE" id="PS50931">
    <property type="entry name" value="HTH_LYSR"/>
    <property type="match status" value="1"/>
</dbReference>
<sequence>MPRTSPSKDVSLKALELFQICARKGSLQATASEAGLSISTVSHHLRNLEDHLGVDLFNHTRRPMMLTPKGQIFLRNIDDALLSIRKAKAEASAGSVAEASYMRIGSIEDLDSDITPELAVYLSKKMPECDFLYYTGSSNSIIGMLRDRQLDIGVSIRPPERLPDLHDRPLFRDPFVVVLPAKTESSLVDVVANKSKLPFLQFSSDLIIAQQIEAQLRRLGVTLPNRFECGNNQILMAMVAAGEGWTITTPLLFSRAQRFHPRLRMHKFPGKSFSRTLALMTTPDCSQTIVDLVEVQMRTLIQDHVISPFHVTTPWLRNHVNLIDR</sequence>
<keyword evidence="2" id="KW-0805">Transcription regulation</keyword>
<keyword evidence="7" id="KW-1185">Reference proteome</keyword>
<evidence type="ECO:0000313" key="6">
    <source>
        <dbReference type="EMBL" id="TDL86840.1"/>
    </source>
</evidence>
<comment type="caution">
    <text evidence="6">The sequence shown here is derived from an EMBL/GenBank/DDBJ whole genome shotgun (WGS) entry which is preliminary data.</text>
</comment>
<evidence type="ECO:0000313" key="7">
    <source>
        <dbReference type="Proteomes" id="UP000294562"/>
    </source>
</evidence>
<name>A0A4R6ARV6_9RHOB</name>
<keyword evidence="4" id="KW-0804">Transcription</keyword>
<evidence type="ECO:0000256" key="2">
    <source>
        <dbReference type="ARBA" id="ARBA00023015"/>
    </source>
</evidence>
<accession>A0A4R6ARV6</accession>
<evidence type="ECO:0000256" key="3">
    <source>
        <dbReference type="ARBA" id="ARBA00023125"/>
    </source>
</evidence>
<organism evidence="6 7">
    <name type="scientific">Meridianimarinicoccus aquatilis</name>
    <dbReference type="NCBI Taxonomy" id="2552766"/>
    <lineage>
        <taxon>Bacteria</taxon>
        <taxon>Pseudomonadati</taxon>
        <taxon>Pseudomonadota</taxon>
        <taxon>Alphaproteobacteria</taxon>
        <taxon>Rhodobacterales</taxon>
        <taxon>Paracoccaceae</taxon>
        <taxon>Meridianimarinicoccus</taxon>
    </lineage>
</organism>
<comment type="similarity">
    <text evidence="1">Belongs to the LysR transcriptional regulatory family.</text>
</comment>
<evidence type="ECO:0000259" key="5">
    <source>
        <dbReference type="PROSITE" id="PS50931"/>
    </source>
</evidence>
<dbReference type="InterPro" id="IPR005119">
    <property type="entry name" value="LysR_subst-bd"/>
</dbReference>
<evidence type="ECO:0000256" key="4">
    <source>
        <dbReference type="ARBA" id="ARBA00023163"/>
    </source>
</evidence>
<reference evidence="6 7" key="1">
    <citation type="submission" date="2019-03" db="EMBL/GenBank/DDBJ databases">
        <title>Rhodobacteraceae bacterium SM1902, a new member of the family Rhodobacteraceae isolated from Yantai.</title>
        <authorList>
            <person name="Sun Y."/>
        </authorList>
    </citation>
    <scope>NUCLEOTIDE SEQUENCE [LARGE SCALE GENOMIC DNA]</scope>
    <source>
        <strain evidence="6 7">SM1902</strain>
    </source>
</reference>
<dbReference type="RefSeq" id="WP_133343260.1">
    <property type="nucleotide sequence ID" value="NZ_SMZO01000028.1"/>
</dbReference>
<dbReference type="AlphaFoldDB" id="A0A4R6ARV6"/>
<dbReference type="Pfam" id="PF00126">
    <property type="entry name" value="HTH_1"/>
    <property type="match status" value="1"/>
</dbReference>
<dbReference type="SUPFAM" id="SSF53850">
    <property type="entry name" value="Periplasmic binding protein-like II"/>
    <property type="match status" value="1"/>
</dbReference>
<evidence type="ECO:0000256" key="1">
    <source>
        <dbReference type="ARBA" id="ARBA00009437"/>
    </source>
</evidence>
<dbReference type="PANTHER" id="PTHR30126:SF40">
    <property type="entry name" value="HTH-TYPE TRANSCRIPTIONAL REGULATOR GLTR"/>
    <property type="match status" value="1"/>
</dbReference>
<dbReference type="Gene3D" id="3.40.190.10">
    <property type="entry name" value="Periplasmic binding protein-like II"/>
    <property type="match status" value="2"/>
</dbReference>
<dbReference type="PANTHER" id="PTHR30126">
    <property type="entry name" value="HTH-TYPE TRANSCRIPTIONAL REGULATOR"/>
    <property type="match status" value="1"/>
</dbReference>
<gene>
    <name evidence="6" type="ORF">E2L05_12590</name>
</gene>
<dbReference type="GO" id="GO:0003700">
    <property type="term" value="F:DNA-binding transcription factor activity"/>
    <property type="evidence" value="ECO:0007669"/>
    <property type="project" value="InterPro"/>
</dbReference>
<dbReference type="InterPro" id="IPR000847">
    <property type="entry name" value="LysR_HTH_N"/>
</dbReference>
<dbReference type="Pfam" id="PF03466">
    <property type="entry name" value="LysR_substrate"/>
    <property type="match status" value="1"/>
</dbReference>
<dbReference type="Proteomes" id="UP000294562">
    <property type="component" value="Unassembled WGS sequence"/>
</dbReference>